<dbReference type="PANTHER" id="PTHR42801:SF4">
    <property type="entry name" value="AHPC_TSA FAMILY PROTEIN"/>
    <property type="match status" value="1"/>
</dbReference>
<comment type="catalytic activity">
    <reaction evidence="12">
        <text>a hydroperoxide + [thioredoxin]-dithiol = an alcohol + [thioredoxin]-disulfide + H2O</text>
        <dbReference type="Rhea" id="RHEA:62620"/>
        <dbReference type="Rhea" id="RHEA-COMP:10698"/>
        <dbReference type="Rhea" id="RHEA-COMP:10700"/>
        <dbReference type="ChEBI" id="CHEBI:15377"/>
        <dbReference type="ChEBI" id="CHEBI:29950"/>
        <dbReference type="ChEBI" id="CHEBI:30879"/>
        <dbReference type="ChEBI" id="CHEBI:35924"/>
        <dbReference type="ChEBI" id="CHEBI:50058"/>
        <dbReference type="EC" id="1.11.1.24"/>
    </reaction>
</comment>
<keyword evidence="8" id="KW-0676">Redox-active center</keyword>
<dbReference type="EMBL" id="AWUW01000161">
    <property type="protein sequence ID" value="ERJ63559.1"/>
    <property type="molecule type" value="Genomic_DNA"/>
</dbReference>
<dbReference type="CDD" id="cd03017">
    <property type="entry name" value="PRX_BCP"/>
    <property type="match status" value="1"/>
</dbReference>
<dbReference type="AlphaFoldDB" id="A0A0E2LM81"/>
<proteinExistence type="inferred from homology"/>
<reference evidence="15 16" key="1">
    <citation type="submission" date="2013-06" db="EMBL/GenBank/DDBJ databases">
        <authorList>
            <person name="Weinstock G."/>
            <person name="Sodergren E."/>
            <person name="Lobos E.A."/>
            <person name="Fulton L."/>
            <person name="Fulton R."/>
            <person name="Courtney L."/>
            <person name="Fronick C."/>
            <person name="O'Laughlin M."/>
            <person name="Godfrey J."/>
            <person name="Wilson R.M."/>
            <person name="Miner T."/>
            <person name="Farmer C."/>
            <person name="Delehaunty K."/>
            <person name="Cordes M."/>
            <person name="Minx P."/>
            <person name="Tomlinson C."/>
            <person name="Chen J."/>
            <person name="Wollam A."/>
            <person name="Pepin K.H."/>
            <person name="Bhonagiri V."/>
            <person name="Zhang X."/>
            <person name="Warren W."/>
            <person name="Mitreva M."/>
            <person name="Mardis E.R."/>
            <person name="Wilson R.K."/>
        </authorList>
    </citation>
    <scope>NUCLEOTIDE SEQUENCE [LARGE SCALE GENOMIC DNA]</scope>
    <source>
        <strain evidence="15 16">F0570</strain>
    </source>
</reference>
<keyword evidence="6" id="KW-0560">Oxidoreductase</keyword>
<gene>
    <name evidence="15" type="ORF">HMPREF1555_02367</name>
</gene>
<dbReference type="Proteomes" id="UP000016630">
    <property type="component" value="Unassembled WGS sequence"/>
</dbReference>
<keyword evidence="4" id="KW-0575">Peroxidase</keyword>
<evidence type="ECO:0000256" key="4">
    <source>
        <dbReference type="ARBA" id="ARBA00022559"/>
    </source>
</evidence>
<evidence type="ECO:0000256" key="3">
    <source>
        <dbReference type="ARBA" id="ARBA00013017"/>
    </source>
</evidence>
<dbReference type="GO" id="GO:0005737">
    <property type="term" value="C:cytoplasm"/>
    <property type="evidence" value="ECO:0007669"/>
    <property type="project" value="TreeGrafter"/>
</dbReference>
<dbReference type="PANTHER" id="PTHR42801">
    <property type="entry name" value="THIOREDOXIN-DEPENDENT PEROXIDE REDUCTASE"/>
    <property type="match status" value="1"/>
</dbReference>
<comment type="function">
    <text evidence="1">Thiol-specific peroxidase that catalyzes the reduction of hydrogen peroxide and organic hydroperoxides to water and alcohols, respectively. Plays a role in cell protection against oxidative stress by detoxifying peroxides and as sensor of hydrogen peroxide-mediated signaling events.</text>
</comment>
<protein>
    <recommendedName>
        <fullName evidence="3">thioredoxin-dependent peroxiredoxin</fullName>
        <ecNumber evidence="3">1.11.1.24</ecNumber>
    </recommendedName>
    <alternativeName>
        <fullName evidence="9">Thioredoxin peroxidase</fullName>
    </alternativeName>
    <alternativeName>
        <fullName evidence="11">Thioredoxin-dependent peroxiredoxin Bcp</fullName>
    </alternativeName>
</protein>
<keyword evidence="7" id="KW-1015">Disulfide bond</keyword>
<feature type="domain" description="Thioredoxin" evidence="14">
    <location>
        <begin position="18"/>
        <end position="167"/>
    </location>
</feature>
<dbReference type="InterPro" id="IPR024706">
    <property type="entry name" value="Peroxiredoxin_AhpC-typ"/>
</dbReference>
<dbReference type="GO" id="GO:0045454">
    <property type="term" value="P:cell redox homeostasis"/>
    <property type="evidence" value="ECO:0007669"/>
    <property type="project" value="TreeGrafter"/>
</dbReference>
<keyword evidence="5" id="KW-0049">Antioxidant</keyword>
<dbReference type="InterPro" id="IPR036249">
    <property type="entry name" value="Thioredoxin-like_sf"/>
</dbReference>
<evidence type="ECO:0000256" key="11">
    <source>
        <dbReference type="ARBA" id="ARBA00042639"/>
    </source>
</evidence>
<evidence type="ECO:0000256" key="10">
    <source>
        <dbReference type="ARBA" id="ARBA00038489"/>
    </source>
</evidence>
<accession>A0A0E2LM81</accession>
<dbReference type="FunFam" id="3.40.30.10:FF:000007">
    <property type="entry name" value="Thioredoxin-dependent thiol peroxidase"/>
    <property type="match status" value="1"/>
</dbReference>
<evidence type="ECO:0000256" key="5">
    <source>
        <dbReference type="ARBA" id="ARBA00022862"/>
    </source>
</evidence>
<evidence type="ECO:0000256" key="8">
    <source>
        <dbReference type="ARBA" id="ARBA00023284"/>
    </source>
</evidence>
<dbReference type="HOGENOM" id="CLU_042529_14_1_10"/>
<dbReference type="GO" id="GO:0008379">
    <property type="term" value="F:thioredoxin peroxidase activity"/>
    <property type="evidence" value="ECO:0007669"/>
    <property type="project" value="TreeGrafter"/>
</dbReference>
<evidence type="ECO:0000256" key="2">
    <source>
        <dbReference type="ARBA" id="ARBA00011245"/>
    </source>
</evidence>
<dbReference type="EC" id="1.11.1.24" evidence="3"/>
<comment type="similarity">
    <text evidence="10">Belongs to the peroxiredoxin family. BCP/PrxQ subfamily.</text>
</comment>
<dbReference type="PROSITE" id="PS51352">
    <property type="entry name" value="THIOREDOXIN_2"/>
    <property type="match status" value="1"/>
</dbReference>
<dbReference type="Gene3D" id="3.40.30.10">
    <property type="entry name" value="Glutaredoxin"/>
    <property type="match status" value="1"/>
</dbReference>
<evidence type="ECO:0000256" key="6">
    <source>
        <dbReference type="ARBA" id="ARBA00023002"/>
    </source>
</evidence>
<comment type="subunit">
    <text evidence="2">Monomer.</text>
</comment>
<name>A0A0E2LM81_PORGN</name>
<dbReference type="PATRIC" id="fig|1227271.3.peg.2075"/>
<evidence type="ECO:0000259" key="14">
    <source>
        <dbReference type="PROSITE" id="PS51352"/>
    </source>
</evidence>
<evidence type="ECO:0000256" key="1">
    <source>
        <dbReference type="ARBA" id="ARBA00003330"/>
    </source>
</evidence>
<dbReference type="PIRSF" id="PIRSF000239">
    <property type="entry name" value="AHPC"/>
    <property type="match status" value="1"/>
</dbReference>
<dbReference type="InterPro" id="IPR013766">
    <property type="entry name" value="Thioredoxin_domain"/>
</dbReference>
<dbReference type="SUPFAM" id="SSF52833">
    <property type="entry name" value="Thioredoxin-like"/>
    <property type="match status" value="1"/>
</dbReference>
<organism evidence="15 16">
    <name type="scientific">Porphyromonas gingivalis F0570</name>
    <dbReference type="NCBI Taxonomy" id="1227271"/>
    <lineage>
        <taxon>Bacteria</taxon>
        <taxon>Pseudomonadati</taxon>
        <taxon>Bacteroidota</taxon>
        <taxon>Bacteroidia</taxon>
        <taxon>Bacteroidales</taxon>
        <taxon>Porphyromonadaceae</taxon>
        <taxon>Porphyromonas</taxon>
    </lineage>
</organism>
<dbReference type="NCBIfam" id="NF006960">
    <property type="entry name" value="PRK09437.1"/>
    <property type="match status" value="1"/>
</dbReference>
<dbReference type="GO" id="GO:0034599">
    <property type="term" value="P:cellular response to oxidative stress"/>
    <property type="evidence" value="ECO:0007669"/>
    <property type="project" value="TreeGrafter"/>
</dbReference>
<evidence type="ECO:0000313" key="16">
    <source>
        <dbReference type="Proteomes" id="UP000016630"/>
    </source>
</evidence>
<evidence type="ECO:0000256" key="13">
    <source>
        <dbReference type="PIRSR" id="PIRSR000239-1"/>
    </source>
</evidence>
<dbReference type="InterPro" id="IPR050924">
    <property type="entry name" value="Peroxiredoxin_BCP/PrxQ"/>
</dbReference>
<dbReference type="Pfam" id="PF00578">
    <property type="entry name" value="AhpC-TSA"/>
    <property type="match status" value="1"/>
</dbReference>
<dbReference type="InterPro" id="IPR000866">
    <property type="entry name" value="AhpC/TSA"/>
</dbReference>
<evidence type="ECO:0000256" key="9">
    <source>
        <dbReference type="ARBA" id="ARBA00032824"/>
    </source>
</evidence>
<comment type="caution">
    <text evidence="15">The sequence shown here is derived from an EMBL/GenBank/DDBJ whole genome shotgun (WGS) entry which is preliminary data.</text>
</comment>
<evidence type="ECO:0000313" key="15">
    <source>
        <dbReference type="EMBL" id="ERJ63559.1"/>
    </source>
</evidence>
<sequence>MTFLLPLFDIIQTDGAMIQIGDRIPEILGIDQDGNEVKRDDYRGRKIALYFYPKDNTSGCTAQACSLRDGHSTLRAAGYEIIGVSRDSAKSHRNFREKYELPFPLIVDEEVRLNELFGVWVEKSMYGRKYMGTERTTFLTDEEGVVTRIIRGKEVKTKDHADQILNG</sequence>
<evidence type="ECO:0000256" key="7">
    <source>
        <dbReference type="ARBA" id="ARBA00023157"/>
    </source>
</evidence>
<evidence type="ECO:0000256" key="12">
    <source>
        <dbReference type="ARBA" id="ARBA00049091"/>
    </source>
</evidence>
<feature type="active site" description="Cysteine sulfenic acid (-SOH) intermediate; for peroxidase activity" evidence="13">
    <location>
        <position position="60"/>
    </location>
</feature>